<organism evidence="1 2">
    <name type="scientific">Trichostrongylus colubriformis</name>
    <name type="common">Black scour worm</name>
    <dbReference type="NCBI Taxonomy" id="6319"/>
    <lineage>
        <taxon>Eukaryota</taxon>
        <taxon>Metazoa</taxon>
        <taxon>Ecdysozoa</taxon>
        <taxon>Nematoda</taxon>
        <taxon>Chromadorea</taxon>
        <taxon>Rhabditida</taxon>
        <taxon>Rhabditina</taxon>
        <taxon>Rhabditomorpha</taxon>
        <taxon>Strongyloidea</taxon>
        <taxon>Trichostrongylidae</taxon>
        <taxon>Trichostrongylus</taxon>
    </lineage>
</organism>
<sequence>MVNFLTVKVLRHRLLRHILNTGRLEMLMQRLYSRLVLCCCCK</sequence>
<comment type="caution">
    <text evidence="1">The sequence shown here is derived from an EMBL/GenBank/DDBJ whole genome shotgun (WGS) entry which is preliminary data.</text>
</comment>
<name>A0AAN8IB37_TRICO</name>
<proteinExistence type="predicted"/>
<protein>
    <submittedName>
        <fullName evidence="1">Uncharacterized protein</fullName>
    </submittedName>
</protein>
<keyword evidence="2" id="KW-1185">Reference proteome</keyword>
<evidence type="ECO:0000313" key="1">
    <source>
        <dbReference type="EMBL" id="KAK5966046.1"/>
    </source>
</evidence>
<gene>
    <name evidence="1" type="ORF">GCK32_001663</name>
</gene>
<dbReference type="EMBL" id="WIXE01023947">
    <property type="protein sequence ID" value="KAK5966046.1"/>
    <property type="molecule type" value="Genomic_DNA"/>
</dbReference>
<evidence type="ECO:0000313" key="2">
    <source>
        <dbReference type="Proteomes" id="UP001331761"/>
    </source>
</evidence>
<dbReference type="AlphaFoldDB" id="A0AAN8IB37"/>
<reference evidence="1 2" key="1">
    <citation type="submission" date="2019-10" db="EMBL/GenBank/DDBJ databases">
        <title>Assembly and Annotation for the nematode Trichostrongylus colubriformis.</title>
        <authorList>
            <person name="Martin J."/>
        </authorList>
    </citation>
    <scope>NUCLEOTIDE SEQUENCE [LARGE SCALE GENOMIC DNA]</scope>
    <source>
        <strain evidence="1">G859</strain>
        <tissue evidence="1">Whole worm</tissue>
    </source>
</reference>
<dbReference type="Proteomes" id="UP001331761">
    <property type="component" value="Unassembled WGS sequence"/>
</dbReference>
<accession>A0AAN8IB37</accession>